<dbReference type="Gene3D" id="3.40.30.10">
    <property type="entry name" value="Glutaredoxin"/>
    <property type="match status" value="1"/>
</dbReference>
<gene>
    <name evidence="2" type="ORF">HHO37_02210</name>
</gene>
<organism evidence="2 3">
    <name type="scientific">Streptococcus ratti</name>
    <dbReference type="NCBI Taxonomy" id="1341"/>
    <lineage>
        <taxon>Bacteria</taxon>
        <taxon>Bacillati</taxon>
        <taxon>Bacillota</taxon>
        <taxon>Bacilli</taxon>
        <taxon>Lactobacillales</taxon>
        <taxon>Streptococcaceae</taxon>
        <taxon>Streptococcus</taxon>
    </lineage>
</organism>
<name>A0A7X9LC70_STRRT</name>
<dbReference type="InterPro" id="IPR012336">
    <property type="entry name" value="Thioredoxin-like_fold"/>
</dbReference>
<dbReference type="NCBIfam" id="TIGR00412">
    <property type="entry name" value="redox_disulf_2"/>
    <property type="match status" value="1"/>
</dbReference>
<feature type="domain" description="Thioredoxin-like fold" evidence="1">
    <location>
        <begin position="24"/>
        <end position="96"/>
    </location>
</feature>
<dbReference type="Pfam" id="PF13192">
    <property type="entry name" value="Thioredoxin_3"/>
    <property type="match status" value="1"/>
</dbReference>
<proteinExistence type="predicted"/>
<dbReference type="PANTHER" id="PTHR36450">
    <property type="entry name" value="THIOREDOXIN"/>
    <property type="match status" value="1"/>
</dbReference>
<dbReference type="InterPro" id="IPR005243">
    <property type="entry name" value="THIRX-like_proc"/>
</dbReference>
<evidence type="ECO:0000313" key="2">
    <source>
        <dbReference type="EMBL" id="NMD48510.1"/>
    </source>
</evidence>
<reference evidence="2 3" key="1">
    <citation type="submission" date="2020-04" db="EMBL/GenBank/DDBJ databases">
        <title>MicrobeNet Type strains.</title>
        <authorList>
            <person name="Nicholson A.C."/>
        </authorList>
    </citation>
    <scope>NUCLEOTIDE SEQUENCE [LARGE SCALE GENOMIC DNA]</scope>
    <source>
        <strain evidence="2 3">DSM 22768</strain>
    </source>
</reference>
<dbReference type="EMBL" id="JABASA010000003">
    <property type="protein sequence ID" value="NMD48510.1"/>
    <property type="molecule type" value="Genomic_DNA"/>
</dbReference>
<evidence type="ECO:0000259" key="1">
    <source>
        <dbReference type="Pfam" id="PF13192"/>
    </source>
</evidence>
<dbReference type="AlphaFoldDB" id="A0A7X9LC70"/>
<evidence type="ECO:0000313" key="3">
    <source>
        <dbReference type="Proteomes" id="UP000532121"/>
    </source>
</evidence>
<sequence length="101" mass="10851">MSLFAKKENQHPNKTAAENDAAVFKVLGSGCKKCQTLETNVRQACEETALNAAVEHVTDFSQIANYGVMSTPALVLNDEVISAGKVLSAEDVKVIIQEKLS</sequence>
<accession>A0A7X9LC70</accession>
<dbReference type="PANTHER" id="PTHR36450:SF1">
    <property type="entry name" value="THIOREDOXIN"/>
    <property type="match status" value="1"/>
</dbReference>
<dbReference type="SUPFAM" id="SSF52833">
    <property type="entry name" value="Thioredoxin-like"/>
    <property type="match status" value="1"/>
</dbReference>
<protein>
    <submittedName>
        <fullName evidence="2">Thioredoxin family protein</fullName>
    </submittedName>
</protein>
<dbReference type="RefSeq" id="WP_003089999.1">
    <property type="nucleotide sequence ID" value="NZ_CP043405.1"/>
</dbReference>
<dbReference type="Proteomes" id="UP000532121">
    <property type="component" value="Unassembled WGS sequence"/>
</dbReference>
<comment type="caution">
    <text evidence="2">The sequence shown here is derived from an EMBL/GenBank/DDBJ whole genome shotgun (WGS) entry which is preliminary data.</text>
</comment>
<dbReference type="InterPro" id="IPR036249">
    <property type="entry name" value="Thioredoxin-like_sf"/>
</dbReference>